<dbReference type="AlphaFoldDB" id="A0AAU9DJP2"/>
<dbReference type="SMART" id="SM00471">
    <property type="entry name" value="HDc"/>
    <property type="match status" value="1"/>
</dbReference>
<dbReference type="Proteomes" id="UP001321582">
    <property type="component" value="Chromosome"/>
</dbReference>
<organism evidence="3 4">
    <name type="scientific">Haliovirga abyssi</name>
    <dbReference type="NCBI Taxonomy" id="2996794"/>
    <lineage>
        <taxon>Bacteria</taxon>
        <taxon>Fusobacteriati</taxon>
        <taxon>Fusobacteriota</taxon>
        <taxon>Fusobacteriia</taxon>
        <taxon>Fusobacteriales</taxon>
        <taxon>Haliovirgaceae</taxon>
        <taxon>Haliovirga</taxon>
    </lineage>
</organism>
<name>A0AAU9DJP2_9FUSO</name>
<reference evidence="3 4" key="1">
    <citation type="submission" date="2022-11" db="EMBL/GenBank/DDBJ databases">
        <title>Haliovirga abyssi gen. nov., sp. nov., a mesophilic fermentative bacterium isolated from the Iheya North hydrothermal field and the proposal of Haliovirgaceae fam. nov.</title>
        <authorList>
            <person name="Miyazaki U."/>
            <person name="Tame A."/>
            <person name="Miyazaki J."/>
            <person name="Takai K."/>
            <person name="Sawayama S."/>
            <person name="Kitajima M."/>
            <person name="Okamoto A."/>
            <person name="Nakagawa S."/>
        </authorList>
    </citation>
    <scope>NUCLEOTIDE SEQUENCE [LARGE SCALE GENOMIC DNA]</scope>
    <source>
        <strain evidence="3 4">IC12</strain>
    </source>
</reference>
<protein>
    <submittedName>
        <fullName evidence="3">Phosphodiesterase</fullName>
    </submittedName>
</protein>
<proteinExistence type="predicted"/>
<dbReference type="Gene3D" id="1.10.3210.10">
    <property type="entry name" value="Hypothetical protein af1432"/>
    <property type="match status" value="1"/>
</dbReference>
<dbReference type="Pfam" id="PF13487">
    <property type="entry name" value="HD_5"/>
    <property type="match status" value="1"/>
</dbReference>
<dbReference type="InterPro" id="IPR003607">
    <property type="entry name" value="HD/PDEase_dom"/>
</dbReference>
<dbReference type="PANTHER" id="PTHR43155">
    <property type="entry name" value="CYCLIC DI-GMP PHOSPHODIESTERASE PA4108-RELATED"/>
    <property type="match status" value="1"/>
</dbReference>
<gene>
    <name evidence="3" type="ORF">HLVA_16580</name>
</gene>
<accession>A0AAU9DJP2</accession>
<feature type="domain" description="HD-GYP" evidence="2">
    <location>
        <begin position="128"/>
        <end position="324"/>
    </location>
</feature>
<dbReference type="PANTHER" id="PTHR43155:SF2">
    <property type="entry name" value="CYCLIC DI-GMP PHOSPHODIESTERASE PA4108"/>
    <property type="match status" value="1"/>
</dbReference>
<dbReference type="CDD" id="cd00077">
    <property type="entry name" value="HDc"/>
    <property type="match status" value="1"/>
</dbReference>
<dbReference type="SUPFAM" id="SSF109604">
    <property type="entry name" value="HD-domain/PDEase-like"/>
    <property type="match status" value="1"/>
</dbReference>
<keyword evidence="4" id="KW-1185">Reference proteome</keyword>
<evidence type="ECO:0000259" key="2">
    <source>
        <dbReference type="PROSITE" id="PS51832"/>
    </source>
</evidence>
<dbReference type="EMBL" id="AP027059">
    <property type="protein sequence ID" value="BDU51089.1"/>
    <property type="molecule type" value="Genomic_DNA"/>
</dbReference>
<feature type="domain" description="HD" evidence="1">
    <location>
        <begin position="150"/>
        <end position="273"/>
    </location>
</feature>
<evidence type="ECO:0000259" key="1">
    <source>
        <dbReference type="PROSITE" id="PS51831"/>
    </source>
</evidence>
<dbReference type="PROSITE" id="PS51831">
    <property type="entry name" value="HD"/>
    <property type="match status" value="1"/>
</dbReference>
<evidence type="ECO:0000313" key="4">
    <source>
        <dbReference type="Proteomes" id="UP001321582"/>
    </source>
</evidence>
<dbReference type="InterPro" id="IPR037522">
    <property type="entry name" value="HD_GYP_dom"/>
</dbReference>
<dbReference type="RefSeq" id="WP_307903931.1">
    <property type="nucleotide sequence ID" value="NZ_AP027059.1"/>
</dbReference>
<dbReference type="KEGG" id="haby:HLVA_16580"/>
<sequence length="378" mass="42377">MNGKTKKISINDLKPGMKSGITLIDNRTGEVFLTKGIEVSENDIISLKKYMAENKGIELKTVNRADTIFSIDGKQKFLPSKSSKFVKQALSKKTQQEALKVVENLISDIRMGNVNSKEIKTAVEGIVDDILENEDSALNLLNIKDFDDYTYTHSVNVSTISILIAKEAELSKKDIIDIGIGGLLHDLGKTKIPLEVLNKSSKLTDEEFEIMKQHPVYTYLLLKDRKDISDIAKYIAAEHHEKFDGTGYPKKLKGEQINYFARIVAIADVYDALTTDRVYRKAMLPYDAMKIIVSGTGTHFDPDLVKVFLKTLSIYPTGSYVKLNTGEIAVVKKVNKNKVIRPDILIIEFEDGKKREPLEIDLSEDKTKFIVGAANINE</sequence>
<evidence type="ECO:0000313" key="3">
    <source>
        <dbReference type="EMBL" id="BDU51089.1"/>
    </source>
</evidence>
<dbReference type="InterPro" id="IPR006674">
    <property type="entry name" value="HD_domain"/>
</dbReference>
<dbReference type="PROSITE" id="PS51832">
    <property type="entry name" value="HD_GYP"/>
    <property type="match status" value="1"/>
</dbReference>